<organism evidence="7 8">
    <name type="scientific">Vibrio mediterranei</name>
    <dbReference type="NCBI Taxonomy" id="689"/>
    <lineage>
        <taxon>Bacteria</taxon>
        <taxon>Pseudomonadati</taxon>
        <taxon>Pseudomonadota</taxon>
        <taxon>Gammaproteobacteria</taxon>
        <taxon>Vibrionales</taxon>
        <taxon>Vibrionaceae</taxon>
        <taxon>Vibrio</taxon>
    </lineage>
</organism>
<comment type="similarity">
    <text evidence="1">Belongs to the membrane fusion protein (MFP) (TC 8.A.1) family.</text>
</comment>
<dbReference type="Pfam" id="PF25917">
    <property type="entry name" value="BSH_RND"/>
    <property type="match status" value="1"/>
</dbReference>
<keyword evidence="2" id="KW-0812">Transmembrane</keyword>
<gene>
    <name evidence="7" type="ORF">ECB94_21505</name>
</gene>
<dbReference type="PANTHER" id="PTHR30367">
    <property type="entry name" value="P-HYDROXYBENZOIC ACID EFFLUX PUMP SUBUNIT AAEA-RELATED"/>
    <property type="match status" value="1"/>
</dbReference>
<dbReference type="Gene3D" id="2.40.50.100">
    <property type="match status" value="1"/>
</dbReference>
<dbReference type="InterPro" id="IPR058625">
    <property type="entry name" value="MdtA-like_BSH"/>
</dbReference>
<accession>A0A3G4VG99</accession>
<dbReference type="InterPro" id="IPR050393">
    <property type="entry name" value="MFP_Efflux_Pump"/>
</dbReference>
<evidence type="ECO:0000313" key="8">
    <source>
        <dbReference type="Proteomes" id="UP000279760"/>
    </source>
</evidence>
<dbReference type="PANTHER" id="PTHR30367:SF1">
    <property type="entry name" value="MULTIDRUG RESISTANCE PROTEIN MDTN"/>
    <property type="match status" value="1"/>
</dbReference>
<reference evidence="7 8" key="1">
    <citation type="submission" date="2018-11" db="EMBL/GenBank/DDBJ databases">
        <title>Complete Genome Sequence of Vbrio mediterranei 117-T6: a Potential Pathogen Bacteria Isolated from the Conchocelis of Pyropia.</title>
        <authorList>
            <person name="Liu Q."/>
        </authorList>
    </citation>
    <scope>NUCLEOTIDE SEQUENCE [LARGE SCALE GENOMIC DNA]</scope>
    <source>
        <strain evidence="7 8">117-T6</strain>
    </source>
</reference>
<proteinExistence type="inferred from homology"/>
<dbReference type="GO" id="GO:0016020">
    <property type="term" value="C:membrane"/>
    <property type="evidence" value="ECO:0007669"/>
    <property type="project" value="InterPro"/>
</dbReference>
<name>A0A3G4VG99_9VIBR</name>
<dbReference type="SUPFAM" id="SSF111369">
    <property type="entry name" value="HlyD-like secretion proteins"/>
    <property type="match status" value="1"/>
</dbReference>
<dbReference type="GO" id="GO:0022857">
    <property type="term" value="F:transmembrane transporter activity"/>
    <property type="evidence" value="ECO:0007669"/>
    <property type="project" value="InterPro"/>
</dbReference>
<dbReference type="AlphaFoldDB" id="A0A3G4VG99"/>
<evidence type="ECO:0000256" key="2">
    <source>
        <dbReference type="ARBA" id="ARBA00022692"/>
    </source>
</evidence>
<dbReference type="InterPro" id="IPR006143">
    <property type="entry name" value="RND_pump_MFP"/>
</dbReference>
<evidence type="ECO:0000259" key="5">
    <source>
        <dbReference type="Pfam" id="PF25917"/>
    </source>
</evidence>
<dbReference type="RefSeq" id="WP_006070208.1">
    <property type="nucleotide sequence ID" value="NZ_CP033578.1"/>
</dbReference>
<dbReference type="Proteomes" id="UP000279760">
    <property type="component" value="Chromosome 2"/>
</dbReference>
<dbReference type="Gene3D" id="2.40.30.170">
    <property type="match status" value="1"/>
</dbReference>
<dbReference type="Pfam" id="PF25963">
    <property type="entry name" value="Beta-barrel_AAEA"/>
    <property type="match status" value="1"/>
</dbReference>
<evidence type="ECO:0000256" key="1">
    <source>
        <dbReference type="ARBA" id="ARBA00009477"/>
    </source>
</evidence>
<feature type="domain" description="Multidrug resistance protein MdtA-like barrel-sandwich hybrid" evidence="5">
    <location>
        <begin position="41"/>
        <end position="182"/>
    </location>
</feature>
<evidence type="ECO:0000259" key="6">
    <source>
        <dbReference type="Pfam" id="PF25963"/>
    </source>
</evidence>
<keyword evidence="3" id="KW-1133">Transmembrane helix</keyword>
<keyword evidence="4" id="KW-0472">Membrane</keyword>
<feature type="domain" description="p-hydroxybenzoic acid efflux pump subunit AaeA-like beta-barrel" evidence="6">
    <location>
        <begin position="186"/>
        <end position="282"/>
    </location>
</feature>
<evidence type="ECO:0000256" key="3">
    <source>
        <dbReference type="ARBA" id="ARBA00022989"/>
    </source>
</evidence>
<dbReference type="InterPro" id="IPR058634">
    <property type="entry name" value="AaeA-lik-b-barrel"/>
</dbReference>
<evidence type="ECO:0000256" key="4">
    <source>
        <dbReference type="ARBA" id="ARBA00023136"/>
    </source>
</evidence>
<sequence length="283" mass="30996">MKLFRVLLPTALVIAAGATCYTSWVAYTQSLWTRDAKVHVEIAEVAPKVSGEIVTVAVHDNQFVNAGDLLFAIDDADYKNSVSQAKYAMLKAEAELEQSKNSYRRDSRLLSKKLVSEEQVISEKLAVAANKAALEQAKSSLAKAELDLSRTKVVAPQDGYVTNLNQRQGNYINKGETFVALVESDTYYILAYFTETKVKGLVEGAKANIRPFSSDKTFVGKIEGIGRAIIDQSADNSGLISNVNPTVPWVRLAQRVPVRISIPKEVLESERLIAGTTVSVDIQ</sequence>
<protein>
    <submittedName>
        <fullName evidence="7">HlyD family secretion protein</fullName>
    </submittedName>
</protein>
<dbReference type="GeneID" id="64088115"/>
<dbReference type="EMBL" id="CP033578">
    <property type="protein sequence ID" value="AYV23857.1"/>
    <property type="molecule type" value="Genomic_DNA"/>
</dbReference>
<evidence type="ECO:0000313" key="7">
    <source>
        <dbReference type="EMBL" id="AYV23857.1"/>
    </source>
</evidence>
<dbReference type="NCBIfam" id="TIGR01730">
    <property type="entry name" value="RND_mfp"/>
    <property type="match status" value="1"/>
</dbReference>